<dbReference type="OMA" id="HENESHT"/>
<evidence type="ECO:0000256" key="1">
    <source>
        <dbReference type="SAM" id="MobiDB-lite"/>
    </source>
</evidence>
<feature type="compositionally biased region" description="Basic and acidic residues" evidence="1">
    <location>
        <begin position="78"/>
        <end position="101"/>
    </location>
</feature>
<accession>G8JNA9</accession>
<organism evidence="2 3">
    <name type="scientific">Eremothecium cymbalariae (strain CBS 270.75 / DBVPG 7215 / KCTC 17166 / NRRL Y-17582)</name>
    <name type="common">Yeast</name>
    <dbReference type="NCBI Taxonomy" id="931890"/>
    <lineage>
        <taxon>Eukaryota</taxon>
        <taxon>Fungi</taxon>
        <taxon>Dikarya</taxon>
        <taxon>Ascomycota</taxon>
        <taxon>Saccharomycotina</taxon>
        <taxon>Saccharomycetes</taxon>
        <taxon>Saccharomycetales</taxon>
        <taxon>Saccharomycetaceae</taxon>
        <taxon>Eremothecium</taxon>
    </lineage>
</organism>
<feature type="compositionally biased region" description="Low complexity" evidence="1">
    <location>
        <begin position="117"/>
        <end position="129"/>
    </location>
</feature>
<dbReference type="RefSeq" id="XP_003644390.1">
    <property type="nucleotide sequence ID" value="XM_003644342.1"/>
</dbReference>
<name>G8JNA9_ERECY</name>
<feature type="compositionally biased region" description="Basic and acidic residues" evidence="1">
    <location>
        <begin position="47"/>
        <end position="59"/>
    </location>
</feature>
<sequence>MAANPQHNNQDDSTFIDQQDFTSLDEAPPPQTTPIGSVHRMKWHPTHHYEDELQSRDVKSSSLTHGEQSPSITNSEAIQRDDQTLKSSKLQDNDCSPEKPKKNPHFVRSSEKRITDSSSHAQQQQHSSSGVLQRRASLYEEFKKSVYDRLHIFEK</sequence>
<feature type="compositionally biased region" description="Polar residues" evidence="1">
    <location>
        <begin position="60"/>
        <end position="77"/>
    </location>
</feature>
<dbReference type="HOGENOM" id="CLU_1824857_0_0_1"/>
<dbReference type="KEGG" id="erc:Ecym_1339"/>
<proteinExistence type="predicted"/>
<dbReference type="Proteomes" id="UP000006790">
    <property type="component" value="Chromosome 1"/>
</dbReference>
<evidence type="ECO:0000313" key="2">
    <source>
        <dbReference type="EMBL" id="AET37573.1"/>
    </source>
</evidence>
<dbReference type="OrthoDB" id="4052740at2759"/>
<gene>
    <name evidence="2" type="ordered locus">Ecym_1339</name>
</gene>
<keyword evidence="3" id="KW-1185">Reference proteome</keyword>
<feature type="compositionally biased region" description="Polar residues" evidence="1">
    <location>
        <begin position="1"/>
        <end position="22"/>
    </location>
</feature>
<feature type="region of interest" description="Disordered" evidence="1">
    <location>
        <begin position="1"/>
        <end position="134"/>
    </location>
</feature>
<dbReference type="EMBL" id="CP002497">
    <property type="protein sequence ID" value="AET37573.1"/>
    <property type="molecule type" value="Genomic_DNA"/>
</dbReference>
<dbReference type="InParanoid" id="G8JNA9"/>
<protein>
    <submittedName>
        <fullName evidence="2">Uncharacterized protein</fullName>
    </submittedName>
</protein>
<dbReference type="AlphaFoldDB" id="G8JNA9"/>
<dbReference type="GeneID" id="11471399"/>
<reference evidence="3" key="1">
    <citation type="journal article" date="2012" name="G3 (Bethesda)">
        <title>Pichia sorbitophila, an interspecies yeast hybrid reveals early steps of genome resolution following polyploidization.</title>
        <authorList>
            <person name="Leh Louis V."/>
            <person name="Despons L."/>
            <person name="Friedrich A."/>
            <person name="Martin T."/>
            <person name="Durrens P."/>
            <person name="Casaregola S."/>
            <person name="Neuveglise C."/>
            <person name="Fairhead C."/>
            <person name="Marck C."/>
            <person name="Cruz J.A."/>
            <person name="Straub M.L."/>
            <person name="Kugler V."/>
            <person name="Sacerdot C."/>
            <person name="Uzunov Z."/>
            <person name="Thierry A."/>
            <person name="Weiss S."/>
            <person name="Bleykasten C."/>
            <person name="De Montigny J."/>
            <person name="Jacques N."/>
            <person name="Jung P."/>
            <person name="Lemaire M."/>
            <person name="Mallet S."/>
            <person name="Morel G."/>
            <person name="Richard G.F."/>
            <person name="Sarkar A."/>
            <person name="Savel G."/>
            <person name="Schacherer J."/>
            <person name="Seret M.L."/>
            <person name="Talla E."/>
            <person name="Samson G."/>
            <person name="Jubin C."/>
            <person name="Poulain J."/>
            <person name="Vacherie B."/>
            <person name="Barbe V."/>
            <person name="Pelletier E."/>
            <person name="Sherman D.J."/>
            <person name="Westhof E."/>
            <person name="Weissenbach J."/>
            <person name="Baret P.V."/>
            <person name="Wincker P."/>
            <person name="Gaillardin C."/>
            <person name="Dujon B."/>
            <person name="Souciet J.L."/>
        </authorList>
    </citation>
    <scope>NUCLEOTIDE SEQUENCE [LARGE SCALE GENOMIC DNA]</scope>
    <source>
        <strain evidence="3">CBS 270.75 / DBVPG 7215 / KCTC 17166 / NRRL Y-17582</strain>
    </source>
</reference>
<evidence type="ECO:0000313" key="3">
    <source>
        <dbReference type="Proteomes" id="UP000006790"/>
    </source>
</evidence>